<dbReference type="InterPro" id="IPR000160">
    <property type="entry name" value="GGDEF_dom"/>
</dbReference>
<evidence type="ECO:0000256" key="2">
    <source>
        <dbReference type="ARBA" id="ARBA00024867"/>
    </source>
</evidence>
<evidence type="ECO:0000256" key="3">
    <source>
        <dbReference type="PROSITE-ProRule" id="PRU00169"/>
    </source>
</evidence>
<gene>
    <name evidence="7" type="ORF">F9B85_06895</name>
</gene>
<keyword evidence="8" id="KW-1185">Reference proteome</keyword>
<dbReference type="Gene3D" id="3.20.20.450">
    <property type="entry name" value="EAL domain"/>
    <property type="match status" value="1"/>
</dbReference>
<evidence type="ECO:0000259" key="5">
    <source>
        <dbReference type="PROSITE" id="PS50883"/>
    </source>
</evidence>
<dbReference type="SUPFAM" id="SSF55073">
    <property type="entry name" value="Nucleotide cyclase"/>
    <property type="match status" value="1"/>
</dbReference>
<dbReference type="SMART" id="SM00052">
    <property type="entry name" value="EAL"/>
    <property type="match status" value="1"/>
</dbReference>
<feature type="domain" description="GGDEF" evidence="6">
    <location>
        <begin position="169"/>
        <end position="302"/>
    </location>
</feature>
<dbReference type="NCBIfam" id="TIGR00254">
    <property type="entry name" value="GGDEF"/>
    <property type="match status" value="1"/>
</dbReference>
<dbReference type="CDD" id="cd01948">
    <property type="entry name" value="EAL"/>
    <property type="match status" value="1"/>
</dbReference>
<accession>A0A6I0F323</accession>
<keyword evidence="3" id="KW-0597">Phosphoprotein</keyword>
<dbReference type="GO" id="GO:0071111">
    <property type="term" value="F:cyclic-guanylate-specific phosphodiesterase activity"/>
    <property type="evidence" value="ECO:0007669"/>
    <property type="project" value="InterPro"/>
</dbReference>
<dbReference type="Gene3D" id="3.40.50.2300">
    <property type="match status" value="1"/>
</dbReference>
<protein>
    <recommendedName>
        <fullName evidence="1">Stage 0 sporulation protein A homolog</fullName>
    </recommendedName>
</protein>
<dbReference type="CDD" id="cd01949">
    <property type="entry name" value="GGDEF"/>
    <property type="match status" value="1"/>
</dbReference>
<comment type="caution">
    <text evidence="7">The sequence shown here is derived from an EMBL/GenBank/DDBJ whole genome shotgun (WGS) entry which is preliminary data.</text>
</comment>
<feature type="domain" description="EAL" evidence="5">
    <location>
        <begin position="313"/>
        <end position="557"/>
    </location>
</feature>
<feature type="domain" description="Response regulatory" evidence="4">
    <location>
        <begin position="13"/>
        <end position="129"/>
    </location>
</feature>
<dbReference type="PANTHER" id="PTHR33121">
    <property type="entry name" value="CYCLIC DI-GMP PHOSPHODIESTERASE PDEF"/>
    <property type="match status" value="1"/>
</dbReference>
<dbReference type="GO" id="GO:0000160">
    <property type="term" value="P:phosphorelay signal transduction system"/>
    <property type="evidence" value="ECO:0007669"/>
    <property type="project" value="InterPro"/>
</dbReference>
<evidence type="ECO:0000259" key="4">
    <source>
        <dbReference type="PROSITE" id="PS50110"/>
    </source>
</evidence>
<dbReference type="InterPro" id="IPR043128">
    <property type="entry name" value="Rev_trsase/Diguanyl_cyclase"/>
</dbReference>
<dbReference type="RefSeq" id="WP_151619646.1">
    <property type="nucleotide sequence ID" value="NZ_WBXO01000004.1"/>
</dbReference>
<dbReference type="Pfam" id="PF00563">
    <property type="entry name" value="EAL"/>
    <property type="match status" value="1"/>
</dbReference>
<dbReference type="InterPro" id="IPR011006">
    <property type="entry name" value="CheY-like_superfamily"/>
</dbReference>
<dbReference type="EMBL" id="WBXO01000004">
    <property type="protein sequence ID" value="KAB2952986.1"/>
    <property type="molecule type" value="Genomic_DNA"/>
</dbReference>
<dbReference type="Pfam" id="PF00072">
    <property type="entry name" value="Response_reg"/>
    <property type="match status" value="1"/>
</dbReference>
<name>A0A6I0F323_9FIRM</name>
<dbReference type="PROSITE" id="PS50883">
    <property type="entry name" value="EAL"/>
    <property type="match status" value="1"/>
</dbReference>
<dbReference type="SUPFAM" id="SSF141868">
    <property type="entry name" value="EAL domain-like"/>
    <property type="match status" value="1"/>
</dbReference>
<dbReference type="PROSITE" id="PS50110">
    <property type="entry name" value="RESPONSE_REGULATORY"/>
    <property type="match status" value="1"/>
</dbReference>
<proteinExistence type="predicted"/>
<dbReference type="OrthoDB" id="9805474at2"/>
<evidence type="ECO:0000259" key="6">
    <source>
        <dbReference type="PROSITE" id="PS50887"/>
    </source>
</evidence>
<dbReference type="Proteomes" id="UP000468766">
    <property type="component" value="Unassembled WGS sequence"/>
</dbReference>
<dbReference type="PROSITE" id="PS50887">
    <property type="entry name" value="GGDEF"/>
    <property type="match status" value="1"/>
</dbReference>
<dbReference type="AlphaFoldDB" id="A0A6I0F323"/>
<dbReference type="Pfam" id="PF00990">
    <property type="entry name" value="GGDEF"/>
    <property type="match status" value="1"/>
</dbReference>
<dbReference type="SUPFAM" id="SSF52172">
    <property type="entry name" value="CheY-like"/>
    <property type="match status" value="1"/>
</dbReference>
<evidence type="ECO:0000313" key="7">
    <source>
        <dbReference type="EMBL" id="KAB2952986.1"/>
    </source>
</evidence>
<organism evidence="7 8">
    <name type="scientific">Heliorestis acidaminivorans</name>
    <dbReference type="NCBI Taxonomy" id="553427"/>
    <lineage>
        <taxon>Bacteria</taxon>
        <taxon>Bacillati</taxon>
        <taxon>Bacillota</taxon>
        <taxon>Clostridia</taxon>
        <taxon>Eubacteriales</taxon>
        <taxon>Heliobacteriaceae</taxon>
        <taxon>Heliorestis</taxon>
    </lineage>
</organism>
<dbReference type="InterPro" id="IPR035919">
    <property type="entry name" value="EAL_sf"/>
</dbReference>
<dbReference type="PANTHER" id="PTHR33121:SF71">
    <property type="entry name" value="OXYGEN SENSOR PROTEIN DOSP"/>
    <property type="match status" value="1"/>
</dbReference>
<dbReference type="InterPro" id="IPR001789">
    <property type="entry name" value="Sig_transdc_resp-reg_receiver"/>
</dbReference>
<evidence type="ECO:0000256" key="1">
    <source>
        <dbReference type="ARBA" id="ARBA00018672"/>
    </source>
</evidence>
<reference evidence="7 8" key="1">
    <citation type="submission" date="2019-10" db="EMBL/GenBank/DDBJ databases">
        <title>Whole-genome sequence of the extremophile Heliorestis acidaminivorans DSM 24790.</title>
        <authorList>
            <person name="Kyndt J.A."/>
            <person name="Meyer T.E."/>
        </authorList>
    </citation>
    <scope>NUCLEOTIDE SEQUENCE [LARGE SCALE GENOMIC DNA]</scope>
    <source>
        <strain evidence="7 8">DSM 24790</strain>
    </source>
</reference>
<comment type="function">
    <text evidence="2">May play the central regulatory role in sporulation. It may be an element of the effector pathway responsible for the activation of sporulation genes in response to nutritional stress. Spo0A may act in concert with spo0H (a sigma factor) to control the expression of some genes that are critical to the sporulation process.</text>
</comment>
<dbReference type="InterPro" id="IPR001633">
    <property type="entry name" value="EAL_dom"/>
</dbReference>
<dbReference type="InterPro" id="IPR050706">
    <property type="entry name" value="Cyclic-di-GMP_PDE-like"/>
</dbReference>
<dbReference type="Gene3D" id="3.30.70.270">
    <property type="match status" value="1"/>
</dbReference>
<dbReference type="InterPro" id="IPR029787">
    <property type="entry name" value="Nucleotide_cyclase"/>
</dbReference>
<feature type="modified residue" description="4-aspartylphosphate" evidence="3">
    <location>
        <position position="64"/>
    </location>
</feature>
<dbReference type="SMART" id="SM00448">
    <property type="entry name" value="REC"/>
    <property type="match status" value="1"/>
</dbReference>
<evidence type="ECO:0000313" key="8">
    <source>
        <dbReference type="Proteomes" id="UP000468766"/>
    </source>
</evidence>
<sequence length="557" mass="64539">MLGAFEKEAKNMSVLYVEDERIIREQMKRLLGKFFADVKIAEDGEKGLAFYQDNPKAYDIVMTDISMPHMDGLEMIKAIKAINSVQHIIVLSAHNDADNLLKAIDLGVDHFMIKPVYREKFLHVIQKAVLRIAREREIKTIEKLYSDVMTGLPNRFKLLKDLQEQYEQNSPSLFLLNIDNFKETNDLFGYDAGDFVLVELSKRVRALLPDDNYNLYRIQGDEYAILINCSVPSSEYLGLVERILQEANDRPFLYQDLDIYITLSISVVRGEDGYQGEDIVLQANRAMNIVKEKKKSFLIYDPAQWTSEDYKENLKYTRMIKEALHNDKIILYYQPIWNNRKQKIGKYECLVRLVDEEGQVHGPFKFLKIAKKTKTHGLITRRVIEKSFQRFSQQNIDFSINLSVQDILDEDIVQTIRKGLIDQKIKPGQVGFEILESEGIENYHEVMKFIKEMKTLGHKISIDDFGMGYSNFNHIIQLNVDYLKLDSSLIKNIDQDIAAQTIVRSIVHFTKKLGIKTIAEFVHSEAVFNKVRELGIDFSQGYYIGKPSMYLMGECEN</sequence>
<dbReference type="CDD" id="cd17536">
    <property type="entry name" value="REC_YesN-like"/>
    <property type="match status" value="1"/>
</dbReference>
<dbReference type="SMART" id="SM00267">
    <property type="entry name" value="GGDEF"/>
    <property type="match status" value="1"/>
</dbReference>